<dbReference type="PANTHER" id="PTHR42802:SF1">
    <property type="entry name" value="L-ORNITHINE N(5)-MONOOXYGENASE"/>
    <property type="match status" value="1"/>
</dbReference>
<evidence type="ECO:0000256" key="6">
    <source>
        <dbReference type="ARBA" id="ARBA00022857"/>
    </source>
</evidence>
<evidence type="ECO:0000256" key="5">
    <source>
        <dbReference type="ARBA" id="ARBA00022827"/>
    </source>
</evidence>
<accession>A0A1W6YJW0</accession>
<dbReference type="Pfam" id="PF13434">
    <property type="entry name" value="Lys_Orn_oxgnase"/>
    <property type="match status" value="1"/>
</dbReference>
<dbReference type="OrthoDB" id="7527071at2"/>
<evidence type="ECO:0000313" key="8">
    <source>
        <dbReference type="EMBL" id="ARP81328.1"/>
    </source>
</evidence>
<organism evidence="8 9">
    <name type="scientific">Bordetella genomosp. 8</name>
    <dbReference type="NCBI Taxonomy" id="1416806"/>
    <lineage>
        <taxon>Bacteria</taxon>
        <taxon>Pseudomonadati</taxon>
        <taxon>Pseudomonadota</taxon>
        <taxon>Betaproteobacteria</taxon>
        <taxon>Burkholderiales</taxon>
        <taxon>Alcaligenaceae</taxon>
        <taxon>Bordetella</taxon>
    </lineage>
</organism>
<dbReference type="PANTHER" id="PTHR42802">
    <property type="entry name" value="MONOOXYGENASE"/>
    <property type="match status" value="1"/>
</dbReference>
<evidence type="ECO:0000313" key="9">
    <source>
        <dbReference type="Proteomes" id="UP000194151"/>
    </source>
</evidence>
<comment type="pathway">
    <text evidence="2">Siderophore biosynthesis.</text>
</comment>
<name>A0A1W6YJW0_9BORD</name>
<keyword evidence="8" id="KW-0503">Monooxygenase</keyword>
<keyword evidence="4" id="KW-0285">Flavoprotein</keyword>
<dbReference type="GO" id="GO:0004497">
    <property type="term" value="F:monooxygenase activity"/>
    <property type="evidence" value="ECO:0007669"/>
    <property type="project" value="UniProtKB-KW"/>
</dbReference>
<dbReference type="InterPro" id="IPR036188">
    <property type="entry name" value="FAD/NAD-bd_sf"/>
</dbReference>
<dbReference type="SUPFAM" id="SSF51905">
    <property type="entry name" value="FAD/NAD(P)-binding domain"/>
    <property type="match status" value="2"/>
</dbReference>
<dbReference type="Gene3D" id="3.50.50.60">
    <property type="entry name" value="FAD/NAD(P)-binding domain"/>
    <property type="match status" value="1"/>
</dbReference>
<evidence type="ECO:0000256" key="1">
    <source>
        <dbReference type="ARBA" id="ARBA00001974"/>
    </source>
</evidence>
<comment type="cofactor">
    <cofactor evidence="1">
        <name>FAD</name>
        <dbReference type="ChEBI" id="CHEBI:57692"/>
    </cofactor>
</comment>
<proteinExistence type="inferred from homology"/>
<reference evidence="8 9" key="1">
    <citation type="submission" date="2017-05" db="EMBL/GenBank/DDBJ databases">
        <title>Complete and WGS of Bordetella genogroups.</title>
        <authorList>
            <person name="Spilker T."/>
            <person name="LiPuma J."/>
        </authorList>
    </citation>
    <scope>NUCLEOTIDE SEQUENCE [LARGE SCALE GENOMIC DNA]</scope>
    <source>
        <strain evidence="8 9">AU19157</strain>
    </source>
</reference>
<keyword evidence="9" id="KW-1185">Reference proteome</keyword>
<dbReference type="KEGG" id="bgv:CAL12_11075"/>
<keyword evidence="6" id="KW-0521">NADP</keyword>
<comment type="similarity">
    <text evidence="3">Belongs to the lysine N(6)-hydroxylase/L-ornithine N(5)-oxygenase family.</text>
</comment>
<protein>
    <submittedName>
        <fullName evidence="8">Ornithine monooxygenase</fullName>
    </submittedName>
</protein>
<dbReference type="GO" id="GO:0006879">
    <property type="term" value="P:intracellular iron ion homeostasis"/>
    <property type="evidence" value="ECO:0007669"/>
    <property type="project" value="TreeGrafter"/>
</dbReference>
<keyword evidence="7" id="KW-0560">Oxidoreductase</keyword>
<sequence length="446" mass="49799">MHVHDLIGIGFGPSNIALAIALEEHHGRGAPVRAPAGQPAGPLPGGPLFIEKQPRFAWHPDMMLEGAHMQISFLKDLVTLRNPASPYSFLSYLHDKGRLQDFINLKTFFPSRQEFNDYLAWAAGHFDHCCTYGEQVLDVQPESAHGVVELLRVRSLAADGRPRERLARNLVISVGGRAHIPEVFTGVLGDGRVFHTSTYLSGLARQPRLDRIAVVGAGQSAAEIFMHLHEHPARPRVDMLIRGHTIRPSDDSPFVNEVFNAEHTDYLYTRPDADRAALLAQTRHTNYSAPDLELIERIYEVLYQQKVRRESRHRLLRRREVTAVHADDDGVSLVLRDLDDGTRDTLRYDAVVLATGYERDQHRQLLAPLDGYLHGYAPDRQYRLRGDERLRPAIYVQGGSEATHGISDSLLSILAIRSWEIGAALRRTDAAPAAGHPRAARAALTS</sequence>
<dbReference type="STRING" id="1416806.CAL12_11075"/>
<gene>
    <name evidence="8" type="ORF">CAL12_11075</name>
</gene>
<dbReference type="AlphaFoldDB" id="A0A1W6YJW0"/>
<keyword evidence="5" id="KW-0274">FAD</keyword>
<dbReference type="Proteomes" id="UP000194151">
    <property type="component" value="Chromosome"/>
</dbReference>
<dbReference type="EMBL" id="CP021108">
    <property type="protein sequence ID" value="ARP81328.1"/>
    <property type="molecule type" value="Genomic_DNA"/>
</dbReference>
<evidence type="ECO:0000256" key="4">
    <source>
        <dbReference type="ARBA" id="ARBA00022630"/>
    </source>
</evidence>
<dbReference type="RefSeq" id="WP_086064523.1">
    <property type="nucleotide sequence ID" value="NZ_CP021108.1"/>
</dbReference>
<dbReference type="InterPro" id="IPR025700">
    <property type="entry name" value="Lys/Orn_oxygenase"/>
</dbReference>
<evidence type="ECO:0000256" key="3">
    <source>
        <dbReference type="ARBA" id="ARBA00007588"/>
    </source>
</evidence>
<evidence type="ECO:0000256" key="2">
    <source>
        <dbReference type="ARBA" id="ARBA00004924"/>
    </source>
</evidence>
<evidence type="ECO:0000256" key="7">
    <source>
        <dbReference type="ARBA" id="ARBA00023002"/>
    </source>
</evidence>